<keyword evidence="1" id="KW-0813">Transport</keyword>
<feature type="transmembrane region" description="Helical" evidence="4">
    <location>
        <begin position="31"/>
        <end position="51"/>
    </location>
</feature>
<dbReference type="GO" id="GO:0034703">
    <property type="term" value="C:cation channel complex"/>
    <property type="evidence" value="ECO:0007669"/>
    <property type="project" value="TreeGrafter"/>
</dbReference>
<dbReference type="InterPro" id="IPR002153">
    <property type="entry name" value="TRPC_channel"/>
</dbReference>
<comment type="caution">
    <text evidence="5">The sequence shown here is derived from an EMBL/GenBank/DDBJ whole genome shotgun (WGS) entry which is preliminary data.</text>
</comment>
<gene>
    <name evidence="5" type="ORF">AKAME5_002931300</name>
</gene>
<dbReference type="EMBL" id="BRZM01005685">
    <property type="protein sequence ID" value="GLD65259.1"/>
    <property type="molecule type" value="Genomic_DNA"/>
</dbReference>
<accession>A0AAD3N4A2</accession>
<evidence type="ECO:0000313" key="6">
    <source>
        <dbReference type="Proteomes" id="UP001279410"/>
    </source>
</evidence>
<name>A0AAD3N4A2_LATJO</name>
<protein>
    <submittedName>
        <fullName evidence="5">Short transient receptor potential channel 7</fullName>
    </submittedName>
</protein>
<dbReference type="GO" id="GO:0005886">
    <property type="term" value="C:plasma membrane"/>
    <property type="evidence" value="ECO:0007669"/>
    <property type="project" value="TreeGrafter"/>
</dbReference>
<evidence type="ECO:0000256" key="2">
    <source>
        <dbReference type="ARBA" id="ARBA00023065"/>
    </source>
</evidence>
<keyword evidence="6" id="KW-1185">Reference proteome</keyword>
<keyword evidence="3" id="KW-0407">Ion channel</keyword>
<evidence type="ECO:0000256" key="4">
    <source>
        <dbReference type="SAM" id="Phobius"/>
    </source>
</evidence>
<proteinExistence type="predicted"/>
<dbReference type="AlphaFoldDB" id="A0AAD3N4A2"/>
<dbReference type="Proteomes" id="UP001279410">
    <property type="component" value="Unassembled WGS sequence"/>
</dbReference>
<dbReference type="GO" id="GO:0007338">
    <property type="term" value="P:single fertilization"/>
    <property type="evidence" value="ECO:0007669"/>
    <property type="project" value="TreeGrafter"/>
</dbReference>
<dbReference type="PANTHER" id="PTHR10117:SF9">
    <property type="entry name" value="SHORT TRANSIENT RECEPTOR POTENTIAL CHANNEL 7"/>
    <property type="match status" value="1"/>
</dbReference>
<evidence type="ECO:0000313" key="5">
    <source>
        <dbReference type="EMBL" id="GLD65259.1"/>
    </source>
</evidence>
<keyword evidence="4" id="KW-0812">Transmembrane</keyword>
<sequence length="55" mass="6233">FVAHPNCQQQLLTIWYENLPGLRQQSIGVKCWTVLGVTVGLPFLAIAYWIMPCSK</sequence>
<keyword evidence="4" id="KW-0472">Membrane</keyword>
<keyword evidence="5" id="KW-0675">Receptor</keyword>
<organism evidence="5 6">
    <name type="scientific">Lates japonicus</name>
    <name type="common">Japanese lates</name>
    <dbReference type="NCBI Taxonomy" id="270547"/>
    <lineage>
        <taxon>Eukaryota</taxon>
        <taxon>Metazoa</taxon>
        <taxon>Chordata</taxon>
        <taxon>Craniata</taxon>
        <taxon>Vertebrata</taxon>
        <taxon>Euteleostomi</taxon>
        <taxon>Actinopterygii</taxon>
        <taxon>Neopterygii</taxon>
        <taxon>Teleostei</taxon>
        <taxon>Neoteleostei</taxon>
        <taxon>Acanthomorphata</taxon>
        <taxon>Carangaria</taxon>
        <taxon>Carangaria incertae sedis</taxon>
        <taxon>Centropomidae</taxon>
        <taxon>Lates</taxon>
    </lineage>
</organism>
<dbReference type="GO" id="GO:0070679">
    <property type="term" value="F:inositol 1,4,5 trisphosphate binding"/>
    <property type="evidence" value="ECO:0007669"/>
    <property type="project" value="TreeGrafter"/>
</dbReference>
<keyword evidence="2" id="KW-0406">Ion transport</keyword>
<evidence type="ECO:0000256" key="1">
    <source>
        <dbReference type="ARBA" id="ARBA00022448"/>
    </source>
</evidence>
<feature type="non-terminal residue" evidence="5">
    <location>
        <position position="1"/>
    </location>
</feature>
<dbReference type="GO" id="GO:0051480">
    <property type="term" value="P:regulation of cytosolic calcium ion concentration"/>
    <property type="evidence" value="ECO:0007669"/>
    <property type="project" value="TreeGrafter"/>
</dbReference>
<evidence type="ECO:0000256" key="3">
    <source>
        <dbReference type="ARBA" id="ARBA00023303"/>
    </source>
</evidence>
<dbReference type="PANTHER" id="PTHR10117">
    <property type="entry name" value="TRANSIENT RECEPTOR POTENTIAL CHANNEL"/>
    <property type="match status" value="1"/>
</dbReference>
<keyword evidence="4" id="KW-1133">Transmembrane helix</keyword>
<reference evidence="5" key="1">
    <citation type="submission" date="2022-08" db="EMBL/GenBank/DDBJ databases">
        <title>Genome sequencing of akame (Lates japonicus).</title>
        <authorList>
            <person name="Hashiguchi Y."/>
            <person name="Takahashi H."/>
        </authorList>
    </citation>
    <scope>NUCLEOTIDE SEQUENCE</scope>
    <source>
        <strain evidence="5">Kochi</strain>
    </source>
</reference>
<feature type="non-terminal residue" evidence="5">
    <location>
        <position position="55"/>
    </location>
</feature>
<dbReference type="GO" id="GO:0015279">
    <property type="term" value="F:store-operated calcium channel activity"/>
    <property type="evidence" value="ECO:0007669"/>
    <property type="project" value="TreeGrafter"/>
</dbReference>